<reference evidence="1" key="1">
    <citation type="submission" date="2020-06" db="EMBL/GenBank/DDBJ databases">
        <title>Draft genome of Bugula neritina, a colonial animal packing powerful symbionts and potential medicines.</title>
        <authorList>
            <person name="Rayko M."/>
        </authorList>
    </citation>
    <scope>NUCLEOTIDE SEQUENCE [LARGE SCALE GENOMIC DNA]</scope>
    <source>
        <strain evidence="1">Kwan_BN1</strain>
    </source>
</reference>
<gene>
    <name evidence="1" type="ORF">EB796_008437</name>
</gene>
<evidence type="ECO:0000313" key="2">
    <source>
        <dbReference type="Proteomes" id="UP000593567"/>
    </source>
</evidence>
<keyword evidence="2" id="KW-1185">Reference proteome</keyword>
<dbReference type="Proteomes" id="UP000593567">
    <property type="component" value="Unassembled WGS sequence"/>
</dbReference>
<name>A0A7J7K6N2_BUGNE</name>
<protein>
    <submittedName>
        <fullName evidence="1">Uncharacterized protein</fullName>
    </submittedName>
</protein>
<comment type="caution">
    <text evidence="1">The sequence shown here is derived from an EMBL/GenBank/DDBJ whole genome shotgun (WGS) entry which is preliminary data.</text>
</comment>
<sequence length="76" mass="8764">MPPIVISKDAKKAGKAKAARTGDVKKEFYHINQRTYSFFMITSTSICLPKLFQNVPRKQERLKQPALVIRKKNFIV</sequence>
<evidence type="ECO:0000313" key="1">
    <source>
        <dbReference type="EMBL" id="KAF6033258.1"/>
    </source>
</evidence>
<organism evidence="1 2">
    <name type="scientific">Bugula neritina</name>
    <name type="common">Brown bryozoan</name>
    <name type="synonym">Sertularia neritina</name>
    <dbReference type="NCBI Taxonomy" id="10212"/>
    <lineage>
        <taxon>Eukaryota</taxon>
        <taxon>Metazoa</taxon>
        <taxon>Spiralia</taxon>
        <taxon>Lophotrochozoa</taxon>
        <taxon>Bryozoa</taxon>
        <taxon>Gymnolaemata</taxon>
        <taxon>Cheilostomatida</taxon>
        <taxon>Flustrina</taxon>
        <taxon>Buguloidea</taxon>
        <taxon>Bugulidae</taxon>
        <taxon>Bugula</taxon>
    </lineage>
</organism>
<dbReference type="AlphaFoldDB" id="A0A7J7K6N2"/>
<proteinExistence type="predicted"/>
<dbReference type="EMBL" id="VXIV02001411">
    <property type="protein sequence ID" value="KAF6033258.1"/>
    <property type="molecule type" value="Genomic_DNA"/>
</dbReference>
<accession>A0A7J7K6N2</accession>